<dbReference type="Proteomes" id="UP000460666">
    <property type="component" value="Unassembled WGS sequence"/>
</dbReference>
<feature type="coiled-coil region" evidence="1">
    <location>
        <begin position="1"/>
        <end position="29"/>
    </location>
</feature>
<sequence length="67" mass="7845">MEELKKSQTELLEERVEKLKQENGQLKKDKTMYEDWWRKADAKNLELIEAMKSIGTIANIIYASAKS</sequence>
<evidence type="ECO:0000313" key="2">
    <source>
        <dbReference type="EMBL" id="KAA5001800.1"/>
    </source>
</evidence>
<dbReference type="RefSeq" id="WP_032568318.1">
    <property type="nucleotide sequence ID" value="NZ_BAABYZ010000001.1"/>
</dbReference>
<evidence type="ECO:0000313" key="3">
    <source>
        <dbReference type="Proteomes" id="UP000460666"/>
    </source>
</evidence>
<name>A0A5M5UX06_BACFG</name>
<comment type="caution">
    <text evidence="2">The sequence shown here is derived from an EMBL/GenBank/DDBJ whole genome shotgun (WGS) entry which is preliminary data.</text>
</comment>
<dbReference type="EMBL" id="VWCJ01000001">
    <property type="protein sequence ID" value="KAA5001800.1"/>
    <property type="molecule type" value="Genomic_DNA"/>
</dbReference>
<organism evidence="2 3">
    <name type="scientific">Bacteroides fragilis</name>
    <dbReference type="NCBI Taxonomy" id="817"/>
    <lineage>
        <taxon>Bacteria</taxon>
        <taxon>Pseudomonadati</taxon>
        <taxon>Bacteroidota</taxon>
        <taxon>Bacteroidia</taxon>
        <taxon>Bacteroidales</taxon>
        <taxon>Bacteroidaceae</taxon>
        <taxon>Bacteroides</taxon>
    </lineage>
</organism>
<keyword evidence="1" id="KW-0175">Coiled coil</keyword>
<gene>
    <name evidence="2" type="ORF">F2Z89_00365</name>
</gene>
<protein>
    <submittedName>
        <fullName evidence="2">Uncharacterized protein</fullName>
    </submittedName>
</protein>
<dbReference type="AlphaFoldDB" id="A0A5M5UX06"/>
<accession>A0A5M5UX06</accession>
<proteinExistence type="predicted"/>
<evidence type="ECO:0000256" key="1">
    <source>
        <dbReference type="SAM" id="Coils"/>
    </source>
</evidence>
<reference evidence="2 3" key="1">
    <citation type="journal article" date="2019" name="Nat. Med.">
        <title>A library of human gut bacterial isolates paired with longitudinal multiomics data enables mechanistic microbiome research.</title>
        <authorList>
            <person name="Poyet M."/>
            <person name="Groussin M."/>
            <person name="Gibbons S.M."/>
            <person name="Avila-Pacheco J."/>
            <person name="Jiang X."/>
            <person name="Kearney S.M."/>
            <person name="Perrotta A.R."/>
            <person name="Berdy B."/>
            <person name="Zhao S."/>
            <person name="Lieberman T.D."/>
            <person name="Swanson P.K."/>
            <person name="Smith M."/>
            <person name="Roesemann S."/>
            <person name="Alexander J.E."/>
            <person name="Rich S.A."/>
            <person name="Livny J."/>
            <person name="Vlamakis H."/>
            <person name="Clish C."/>
            <person name="Bullock K."/>
            <person name="Deik A."/>
            <person name="Scott J."/>
            <person name="Pierce K.A."/>
            <person name="Xavier R.J."/>
            <person name="Alm E.J."/>
        </authorList>
    </citation>
    <scope>NUCLEOTIDE SEQUENCE [LARGE SCALE GENOMIC DNA]</scope>
    <source>
        <strain evidence="2 3">BIOML-A46</strain>
    </source>
</reference>